<sequence length="165" mass="18262">MSKYIISLLLLLIANSSFAAEEVHNDWVINTDQSDYFYAATVNNSGHVFGKYCYFDSEQCLYLVGIDITCTKGNEYPILINSDPGASSQILYCGDKVGNQNVLVFNDFDKIDNLAKEGKTLGIAIPMESGKFKVSRFSLSGSTYSIQKMTAEAEKKLSTVDSEFL</sequence>
<proteinExistence type="predicted"/>
<evidence type="ECO:0000256" key="1">
    <source>
        <dbReference type="SAM" id="SignalP"/>
    </source>
</evidence>
<reference evidence="2 3" key="1">
    <citation type="journal article" date="2012" name="J. Bacteriol.">
        <title>Draft Genome Sequence of Vibrio fischeri SR5, a Strain Isolated from the Light Organ of the Mediterranean Squid Sepiola robusta.</title>
        <authorList>
            <person name="Gyllborg M.C."/>
            <person name="Sahl J.W."/>
            <person name="Cronin D.C.III."/>
            <person name="Rasko D.A."/>
            <person name="Mandel M.J."/>
        </authorList>
    </citation>
    <scope>NUCLEOTIDE SEQUENCE [LARGE SCALE GENOMIC DNA]</scope>
    <source>
        <strain evidence="2 3">SR5</strain>
    </source>
</reference>
<name>A0AAV3EM38_ALIFS</name>
<comment type="caution">
    <text evidence="2">The sequence shown here is derived from an EMBL/GenBank/DDBJ whole genome shotgun (WGS) entry which is preliminary data.</text>
</comment>
<evidence type="ECO:0000313" key="3">
    <source>
        <dbReference type="Proteomes" id="UP000004521"/>
    </source>
</evidence>
<gene>
    <name evidence="2" type="ORF">VFSR5_2755</name>
</gene>
<organism evidence="2 3">
    <name type="scientific">Aliivibrio fischeri SR5</name>
    <dbReference type="NCBI Taxonomy" id="1088719"/>
    <lineage>
        <taxon>Bacteria</taxon>
        <taxon>Pseudomonadati</taxon>
        <taxon>Pseudomonadota</taxon>
        <taxon>Gammaproteobacteria</taxon>
        <taxon>Vibrionales</taxon>
        <taxon>Vibrionaceae</taxon>
        <taxon>Aliivibrio</taxon>
    </lineage>
</organism>
<dbReference type="EMBL" id="AHIH01000016">
    <property type="protein sequence ID" value="EHN67938.1"/>
    <property type="molecule type" value="Genomic_DNA"/>
</dbReference>
<protein>
    <submittedName>
        <fullName evidence="2">Signal peptide protein</fullName>
    </submittedName>
</protein>
<feature type="signal peptide" evidence="1">
    <location>
        <begin position="1"/>
        <end position="19"/>
    </location>
</feature>
<dbReference type="Proteomes" id="UP000004521">
    <property type="component" value="Unassembled WGS sequence"/>
</dbReference>
<accession>A0AAV3EM38</accession>
<feature type="chain" id="PRO_5043831005" evidence="1">
    <location>
        <begin position="20"/>
        <end position="165"/>
    </location>
</feature>
<dbReference type="AlphaFoldDB" id="A0AAV3EM38"/>
<dbReference type="RefSeq" id="WP_005424086.1">
    <property type="nucleotide sequence ID" value="NZ_JH584330.1"/>
</dbReference>
<evidence type="ECO:0000313" key="2">
    <source>
        <dbReference type="EMBL" id="EHN67938.1"/>
    </source>
</evidence>
<keyword evidence="1" id="KW-0732">Signal</keyword>